<keyword evidence="2" id="KW-0678">Repressor</keyword>
<dbReference type="InterPro" id="IPR036388">
    <property type="entry name" value="WH-like_DNA-bd_sf"/>
</dbReference>
<dbReference type="CDD" id="cd07153">
    <property type="entry name" value="Fur_like"/>
    <property type="match status" value="1"/>
</dbReference>
<organism evidence="8 9">
    <name type="scientific">Pediococcus argentinicus</name>
    <dbReference type="NCBI Taxonomy" id="480391"/>
    <lineage>
        <taxon>Bacteria</taxon>
        <taxon>Bacillati</taxon>
        <taxon>Bacillota</taxon>
        <taxon>Bacilli</taxon>
        <taxon>Lactobacillales</taxon>
        <taxon>Lactobacillaceae</taxon>
        <taxon>Pediococcus</taxon>
    </lineage>
</organism>
<comment type="cofactor">
    <cofactor evidence="7">
        <name>Zn(2+)</name>
        <dbReference type="ChEBI" id="CHEBI:29105"/>
    </cofactor>
    <text evidence="7">Binds 1 zinc ion per subunit.</text>
</comment>
<dbReference type="EMBL" id="JQCQ01000009">
    <property type="protein sequence ID" value="KRO25510.1"/>
    <property type="molecule type" value="Genomic_DNA"/>
</dbReference>
<dbReference type="InterPro" id="IPR043135">
    <property type="entry name" value="Fur_C"/>
</dbReference>
<dbReference type="GO" id="GO:0003700">
    <property type="term" value="F:DNA-binding transcription factor activity"/>
    <property type="evidence" value="ECO:0007669"/>
    <property type="project" value="InterPro"/>
</dbReference>
<keyword evidence="3 7" id="KW-0862">Zinc</keyword>
<protein>
    <submittedName>
        <fullName evidence="8">Fe2+ Zn2+ uptake regulation protein</fullName>
    </submittedName>
</protein>
<dbReference type="AlphaFoldDB" id="A0A0R2NI91"/>
<evidence type="ECO:0000256" key="4">
    <source>
        <dbReference type="ARBA" id="ARBA00023015"/>
    </source>
</evidence>
<dbReference type="Proteomes" id="UP000051249">
    <property type="component" value="Unassembled WGS sequence"/>
</dbReference>
<dbReference type="RefSeq" id="WP_057798800.1">
    <property type="nucleotide sequence ID" value="NZ_BJZZ01000008.1"/>
</dbReference>
<dbReference type="PANTHER" id="PTHR33202">
    <property type="entry name" value="ZINC UPTAKE REGULATION PROTEIN"/>
    <property type="match status" value="1"/>
</dbReference>
<dbReference type="GO" id="GO:0000976">
    <property type="term" value="F:transcription cis-regulatory region binding"/>
    <property type="evidence" value="ECO:0007669"/>
    <property type="project" value="TreeGrafter"/>
</dbReference>
<accession>A0A0R2NI91</accession>
<feature type="binding site" evidence="7">
    <location>
        <position position="98"/>
    </location>
    <ligand>
        <name>Zn(2+)</name>
        <dbReference type="ChEBI" id="CHEBI:29105"/>
    </ligand>
</feature>
<dbReference type="Gene3D" id="3.30.1490.190">
    <property type="match status" value="1"/>
</dbReference>
<keyword evidence="7" id="KW-0479">Metal-binding</keyword>
<evidence type="ECO:0000256" key="3">
    <source>
        <dbReference type="ARBA" id="ARBA00022833"/>
    </source>
</evidence>
<dbReference type="PATRIC" id="fig|480391.4.peg.1806"/>
<feature type="binding site" evidence="7">
    <location>
        <position position="101"/>
    </location>
    <ligand>
        <name>Zn(2+)</name>
        <dbReference type="ChEBI" id="CHEBI:29105"/>
    </ligand>
</feature>
<dbReference type="PANTHER" id="PTHR33202:SF8">
    <property type="entry name" value="PEROXIDE-RESPONSIVE REPRESSOR PERR"/>
    <property type="match status" value="1"/>
</dbReference>
<feature type="binding site" evidence="7">
    <location>
        <position position="142"/>
    </location>
    <ligand>
        <name>Zn(2+)</name>
        <dbReference type="ChEBI" id="CHEBI:29105"/>
    </ligand>
</feature>
<gene>
    <name evidence="8" type="ORF">IV88_GL001760</name>
</gene>
<evidence type="ECO:0000256" key="5">
    <source>
        <dbReference type="ARBA" id="ARBA00023125"/>
    </source>
</evidence>
<dbReference type="Pfam" id="PF01475">
    <property type="entry name" value="FUR"/>
    <property type="match status" value="1"/>
</dbReference>
<dbReference type="GO" id="GO:0008270">
    <property type="term" value="F:zinc ion binding"/>
    <property type="evidence" value="ECO:0007669"/>
    <property type="project" value="TreeGrafter"/>
</dbReference>
<evidence type="ECO:0000256" key="2">
    <source>
        <dbReference type="ARBA" id="ARBA00022491"/>
    </source>
</evidence>
<dbReference type="GO" id="GO:0045892">
    <property type="term" value="P:negative regulation of DNA-templated transcription"/>
    <property type="evidence" value="ECO:0007669"/>
    <property type="project" value="TreeGrafter"/>
</dbReference>
<evidence type="ECO:0000256" key="6">
    <source>
        <dbReference type="ARBA" id="ARBA00023163"/>
    </source>
</evidence>
<evidence type="ECO:0000313" key="9">
    <source>
        <dbReference type="Proteomes" id="UP000051249"/>
    </source>
</evidence>
<comment type="similarity">
    <text evidence="1">Belongs to the Fur family.</text>
</comment>
<proteinExistence type="inferred from homology"/>
<reference evidence="8 9" key="1">
    <citation type="journal article" date="2015" name="Genome Announc.">
        <title>Expanding the biotechnology potential of lactobacilli through comparative genomics of 213 strains and associated genera.</title>
        <authorList>
            <person name="Sun Z."/>
            <person name="Harris H.M."/>
            <person name="McCann A."/>
            <person name="Guo C."/>
            <person name="Argimon S."/>
            <person name="Zhang W."/>
            <person name="Yang X."/>
            <person name="Jeffery I.B."/>
            <person name="Cooney J.C."/>
            <person name="Kagawa T.F."/>
            <person name="Liu W."/>
            <person name="Song Y."/>
            <person name="Salvetti E."/>
            <person name="Wrobel A."/>
            <person name="Rasinkangas P."/>
            <person name="Parkhill J."/>
            <person name="Rea M.C."/>
            <person name="O'Sullivan O."/>
            <person name="Ritari J."/>
            <person name="Douillard F.P."/>
            <person name="Paul Ross R."/>
            <person name="Yang R."/>
            <person name="Briner A.E."/>
            <person name="Felis G.E."/>
            <person name="de Vos W.M."/>
            <person name="Barrangou R."/>
            <person name="Klaenhammer T.R."/>
            <person name="Caufield P.W."/>
            <person name="Cui Y."/>
            <person name="Zhang H."/>
            <person name="O'Toole P.W."/>
        </authorList>
    </citation>
    <scope>NUCLEOTIDE SEQUENCE [LARGE SCALE GENOMIC DNA]</scope>
    <source>
        <strain evidence="8 9">DSM 23026</strain>
    </source>
</reference>
<keyword evidence="4" id="KW-0805">Transcription regulation</keyword>
<dbReference type="Gene3D" id="1.10.10.10">
    <property type="entry name" value="Winged helix-like DNA-binding domain superfamily/Winged helix DNA-binding domain"/>
    <property type="match status" value="1"/>
</dbReference>
<dbReference type="InterPro" id="IPR002481">
    <property type="entry name" value="FUR"/>
</dbReference>
<dbReference type="GO" id="GO:1900376">
    <property type="term" value="P:regulation of secondary metabolite biosynthetic process"/>
    <property type="evidence" value="ECO:0007669"/>
    <property type="project" value="TreeGrafter"/>
</dbReference>
<name>A0A0R2NI91_9LACO</name>
<keyword evidence="5" id="KW-0238">DNA-binding</keyword>
<dbReference type="SUPFAM" id="SSF46785">
    <property type="entry name" value="Winged helix' DNA-binding domain"/>
    <property type="match status" value="1"/>
</dbReference>
<sequence>MSDTDKTIQEAIDQLRAKHIRITPQRTLVLTYLITKRNHPTVETIYSAINHEEPSLSLATVYNTLKLFVDQGMVLELSGNDESIHYDYYGSPHYHVICTNCGKIIDVTYPDFAKDLQKIDRIAAEQTGYKITGNHVEVQGICTDCQTKLANQKN</sequence>
<dbReference type="OrthoDB" id="8659436at2"/>
<feature type="binding site" evidence="7">
    <location>
        <position position="145"/>
    </location>
    <ligand>
        <name>Zn(2+)</name>
        <dbReference type="ChEBI" id="CHEBI:29105"/>
    </ligand>
</feature>
<keyword evidence="6" id="KW-0804">Transcription</keyword>
<comment type="caution">
    <text evidence="8">The sequence shown here is derived from an EMBL/GenBank/DDBJ whole genome shotgun (WGS) entry which is preliminary data.</text>
</comment>
<evidence type="ECO:0000256" key="7">
    <source>
        <dbReference type="PIRSR" id="PIRSR602481-1"/>
    </source>
</evidence>
<evidence type="ECO:0000256" key="1">
    <source>
        <dbReference type="ARBA" id="ARBA00007957"/>
    </source>
</evidence>
<dbReference type="InterPro" id="IPR036390">
    <property type="entry name" value="WH_DNA-bd_sf"/>
</dbReference>
<evidence type="ECO:0000313" key="8">
    <source>
        <dbReference type="EMBL" id="KRO25510.1"/>
    </source>
</evidence>
<keyword evidence="9" id="KW-1185">Reference proteome</keyword>